<gene>
    <name evidence="1" type="ORF">BS47DRAFT_1340414</name>
</gene>
<dbReference type="Proteomes" id="UP000886523">
    <property type="component" value="Unassembled WGS sequence"/>
</dbReference>
<comment type="caution">
    <text evidence="1">The sequence shown here is derived from an EMBL/GenBank/DDBJ whole genome shotgun (WGS) entry which is preliminary data.</text>
</comment>
<evidence type="ECO:0000313" key="2">
    <source>
        <dbReference type="Proteomes" id="UP000886523"/>
    </source>
</evidence>
<dbReference type="AlphaFoldDB" id="A0A9P6B307"/>
<reference evidence="1" key="1">
    <citation type="journal article" date="2020" name="Nat. Commun.">
        <title>Large-scale genome sequencing of mycorrhizal fungi provides insights into the early evolution of symbiotic traits.</title>
        <authorList>
            <person name="Miyauchi S."/>
            <person name="Kiss E."/>
            <person name="Kuo A."/>
            <person name="Drula E."/>
            <person name="Kohler A."/>
            <person name="Sanchez-Garcia M."/>
            <person name="Morin E."/>
            <person name="Andreopoulos B."/>
            <person name="Barry K.W."/>
            <person name="Bonito G."/>
            <person name="Buee M."/>
            <person name="Carver A."/>
            <person name="Chen C."/>
            <person name="Cichocki N."/>
            <person name="Clum A."/>
            <person name="Culley D."/>
            <person name="Crous P.W."/>
            <person name="Fauchery L."/>
            <person name="Girlanda M."/>
            <person name="Hayes R.D."/>
            <person name="Keri Z."/>
            <person name="LaButti K."/>
            <person name="Lipzen A."/>
            <person name="Lombard V."/>
            <person name="Magnuson J."/>
            <person name="Maillard F."/>
            <person name="Murat C."/>
            <person name="Nolan M."/>
            <person name="Ohm R.A."/>
            <person name="Pangilinan J."/>
            <person name="Pereira M.F."/>
            <person name="Perotto S."/>
            <person name="Peter M."/>
            <person name="Pfister S."/>
            <person name="Riley R."/>
            <person name="Sitrit Y."/>
            <person name="Stielow J.B."/>
            <person name="Szollosi G."/>
            <person name="Zifcakova L."/>
            <person name="Stursova M."/>
            <person name="Spatafora J.W."/>
            <person name="Tedersoo L."/>
            <person name="Vaario L.M."/>
            <person name="Yamada A."/>
            <person name="Yan M."/>
            <person name="Wang P."/>
            <person name="Xu J."/>
            <person name="Bruns T."/>
            <person name="Baldrian P."/>
            <person name="Vilgalys R."/>
            <person name="Dunand C."/>
            <person name="Henrissat B."/>
            <person name="Grigoriev I.V."/>
            <person name="Hibbett D."/>
            <person name="Nagy L.G."/>
            <person name="Martin F.M."/>
        </authorList>
    </citation>
    <scope>NUCLEOTIDE SEQUENCE</scope>
    <source>
        <strain evidence="1">UP504</strain>
    </source>
</reference>
<evidence type="ECO:0000313" key="1">
    <source>
        <dbReference type="EMBL" id="KAF9516783.1"/>
    </source>
</evidence>
<proteinExistence type="predicted"/>
<organism evidence="1 2">
    <name type="scientific">Hydnum rufescens UP504</name>
    <dbReference type="NCBI Taxonomy" id="1448309"/>
    <lineage>
        <taxon>Eukaryota</taxon>
        <taxon>Fungi</taxon>
        <taxon>Dikarya</taxon>
        <taxon>Basidiomycota</taxon>
        <taxon>Agaricomycotina</taxon>
        <taxon>Agaricomycetes</taxon>
        <taxon>Cantharellales</taxon>
        <taxon>Hydnaceae</taxon>
        <taxon>Hydnum</taxon>
    </lineage>
</organism>
<protein>
    <submittedName>
        <fullName evidence="1">Uncharacterized protein</fullName>
    </submittedName>
</protein>
<dbReference type="OrthoDB" id="3185196at2759"/>
<sequence length="80" mass="9325">MSDIIPGDVVAVNVQSVGRREGLVIGQHIDYAGRIILEVQFEPGDYYHAWYPTVTRIRRTTYIHPPQPRTRTIEKHVYYN</sequence>
<name>A0A9P6B307_9AGAM</name>
<accession>A0A9P6B307</accession>
<keyword evidence="2" id="KW-1185">Reference proteome</keyword>
<dbReference type="EMBL" id="MU128936">
    <property type="protein sequence ID" value="KAF9516783.1"/>
    <property type="molecule type" value="Genomic_DNA"/>
</dbReference>